<dbReference type="RefSeq" id="WP_183459823.1">
    <property type="nucleotide sequence ID" value="NZ_JACHWZ010000009.1"/>
</dbReference>
<reference evidence="2 3" key="1">
    <citation type="submission" date="2020-08" db="EMBL/GenBank/DDBJ databases">
        <title>Genomic Encyclopedia of Type Strains, Phase III (KMG-III): the genomes of soil and plant-associated and newly described type strains.</title>
        <authorList>
            <person name="Whitman W."/>
        </authorList>
    </citation>
    <scope>NUCLEOTIDE SEQUENCE [LARGE SCALE GENOMIC DNA]</scope>
    <source>
        <strain evidence="2 3">CECT 8799</strain>
    </source>
</reference>
<dbReference type="AlphaFoldDB" id="A0A7W4ZAM5"/>
<feature type="transmembrane region" description="Helical" evidence="1">
    <location>
        <begin position="351"/>
        <end position="372"/>
    </location>
</feature>
<dbReference type="EMBL" id="JACHWZ010000009">
    <property type="protein sequence ID" value="MBB3061450.1"/>
    <property type="molecule type" value="Genomic_DNA"/>
</dbReference>
<comment type="caution">
    <text evidence="2">The sequence shown here is derived from an EMBL/GenBank/DDBJ whole genome shotgun (WGS) entry which is preliminary data.</text>
</comment>
<gene>
    <name evidence="2" type="ORF">FHS09_002283</name>
</gene>
<feature type="transmembrane region" description="Helical" evidence="1">
    <location>
        <begin position="268"/>
        <end position="287"/>
    </location>
</feature>
<feature type="transmembrane region" description="Helical" evidence="1">
    <location>
        <begin position="62"/>
        <end position="83"/>
    </location>
</feature>
<feature type="transmembrane region" description="Helical" evidence="1">
    <location>
        <begin position="325"/>
        <end position="344"/>
    </location>
</feature>
<dbReference type="InterPro" id="IPR008537">
    <property type="entry name" value="DUF819"/>
</dbReference>
<dbReference type="PANTHER" id="PTHR34289:SF8">
    <property type="entry name" value="DUF819 DOMAIN-CONTAINING PROTEIN"/>
    <property type="match status" value="1"/>
</dbReference>
<keyword evidence="1" id="KW-0472">Membrane</keyword>
<evidence type="ECO:0000256" key="1">
    <source>
        <dbReference type="SAM" id="Phobius"/>
    </source>
</evidence>
<feature type="transmembrane region" description="Helical" evidence="1">
    <location>
        <begin position="299"/>
        <end position="319"/>
    </location>
</feature>
<sequence length="412" mass="43625">MITNDAIILGMLAAILGFVFYTAGSEHRFWKRFYRFVPALLLCYFLPSLLTTFGIIDAEGSQLYFVASRYLLPASLVLLTLSIDLKAIINLGPKALILFLTGTLGIVIGGPIALLVMSTIDPGMLNVSGPEAVWRGMTTVAGSWIGGGANQTAMKEIFGVGDQIFSAMVAVDVIVANIWMAVLLIMAGNAKQLDERRGADTRAITVLREKVETLQKKHARIPSLPDLMLIAAVGFGITAIAHAAADQLAPWFQANAPQLARFSFTSQFFWLIIIATTLGVAMAFSPAKKLEGAGSSKVGSVFIYFLVATIGTHMDITALKDSPELFVLGIIWMAVHAGLMLLVAKLIKAPTFFMAVGSQANVGGAASAPVVAAAFHPSLAPVGVLLAVFGYALGTYAAWFCGQLLRVVAGGG</sequence>
<name>A0A7W4ZAM5_9GAMM</name>
<feature type="transmembrane region" description="Helical" evidence="1">
    <location>
        <begin position="378"/>
        <end position="399"/>
    </location>
</feature>
<feature type="transmembrane region" description="Helical" evidence="1">
    <location>
        <begin position="227"/>
        <end position="245"/>
    </location>
</feature>
<dbReference type="PANTHER" id="PTHR34289">
    <property type="entry name" value="PROTEIN, PUTATIVE (DUF819)-RELATED"/>
    <property type="match status" value="1"/>
</dbReference>
<accession>A0A7W4ZAM5</accession>
<feature type="transmembrane region" description="Helical" evidence="1">
    <location>
        <begin position="164"/>
        <end position="187"/>
    </location>
</feature>
<feature type="transmembrane region" description="Helical" evidence="1">
    <location>
        <begin position="6"/>
        <end position="24"/>
    </location>
</feature>
<feature type="transmembrane region" description="Helical" evidence="1">
    <location>
        <begin position="36"/>
        <end position="56"/>
    </location>
</feature>
<evidence type="ECO:0000313" key="3">
    <source>
        <dbReference type="Proteomes" id="UP000535937"/>
    </source>
</evidence>
<feature type="transmembrane region" description="Helical" evidence="1">
    <location>
        <begin position="95"/>
        <end position="120"/>
    </location>
</feature>
<evidence type="ECO:0000313" key="2">
    <source>
        <dbReference type="EMBL" id="MBB3061450.1"/>
    </source>
</evidence>
<protein>
    <submittedName>
        <fullName evidence="2">Putative membrane protein</fullName>
    </submittedName>
</protein>
<keyword evidence="3" id="KW-1185">Reference proteome</keyword>
<keyword evidence="1" id="KW-1133">Transmembrane helix</keyword>
<organism evidence="2 3">
    <name type="scientific">Microbulbifer rhizosphaerae</name>
    <dbReference type="NCBI Taxonomy" id="1562603"/>
    <lineage>
        <taxon>Bacteria</taxon>
        <taxon>Pseudomonadati</taxon>
        <taxon>Pseudomonadota</taxon>
        <taxon>Gammaproteobacteria</taxon>
        <taxon>Cellvibrionales</taxon>
        <taxon>Microbulbiferaceae</taxon>
        <taxon>Microbulbifer</taxon>
    </lineage>
</organism>
<proteinExistence type="predicted"/>
<dbReference type="Proteomes" id="UP000535937">
    <property type="component" value="Unassembled WGS sequence"/>
</dbReference>
<dbReference type="Pfam" id="PF05684">
    <property type="entry name" value="DUF819"/>
    <property type="match status" value="1"/>
</dbReference>
<keyword evidence="1" id="KW-0812">Transmembrane</keyword>